<dbReference type="EC" id="2.1.1.37" evidence="8"/>
<keyword evidence="1 6" id="KW-0489">Methyltransferase</keyword>
<dbReference type="RefSeq" id="WP_183588034.1">
    <property type="nucleotide sequence ID" value="NZ_JACHCA010000006.1"/>
</dbReference>
<protein>
    <recommendedName>
        <fullName evidence="8">Cytosine-specific methyltransferase</fullName>
        <ecNumber evidence="8">2.1.1.37</ecNumber>
    </recommendedName>
</protein>
<comment type="catalytic activity">
    <reaction evidence="5 8">
        <text>a 2'-deoxycytidine in DNA + S-adenosyl-L-methionine = a 5-methyl-2'-deoxycytidine in DNA + S-adenosyl-L-homocysteine + H(+)</text>
        <dbReference type="Rhea" id="RHEA:13681"/>
        <dbReference type="Rhea" id="RHEA-COMP:11369"/>
        <dbReference type="Rhea" id="RHEA-COMP:11370"/>
        <dbReference type="ChEBI" id="CHEBI:15378"/>
        <dbReference type="ChEBI" id="CHEBI:57856"/>
        <dbReference type="ChEBI" id="CHEBI:59789"/>
        <dbReference type="ChEBI" id="CHEBI:85452"/>
        <dbReference type="ChEBI" id="CHEBI:85454"/>
        <dbReference type="EC" id="2.1.1.37"/>
    </reaction>
</comment>
<dbReference type="Gene3D" id="3.90.120.10">
    <property type="entry name" value="DNA Methylase, subunit A, domain 2"/>
    <property type="match status" value="1"/>
</dbReference>
<proteinExistence type="inferred from homology"/>
<dbReference type="InterPro" id="IPR029063">
    <property type="entry name" value="SAM-dependent_MTases_sf"/>
</dbReference>
<dbReference type="InterPro" id="IPR050390">
    <property type="entry name" value="C5-Methyltransferase"/>
</dbReference>
<sequence>MNFIDLFSGAGGLSEGFIKAGFQPVSHVEMDTAACFTLKTRAAFHYLKTNNSFDTYVQYLKGQISRSELYDNVPAELLDSVINLAIGKENNNTIFRTIDNHLRGQNVDLIIGGPPCQAYSLVGRARSENNMKRDPRNHLYVQYGKFLEKYQPKMFVFENVLGLRSASNGQYLANMEKLFDKKGYSITINTVNAKDFGVLQKRKRLIIIGVKRGLNLRFPDIEAFRSELIGSVDHILNDLPKLSAGDGFNKNGRYSNIANTYLTESAIRNGIDVLTQHISRPHTDQDKKIYEIAVNKWDNNQERLNYNDLPIHLKTHNNITSFTDRFKVVAAELDSSHTVVAHIAKDGHYYIHPDKKQNRSISVREAARLQSFPDDFYFEGVKESTNRTAAFKQIGNAVPPLMGEFIANMIRQTLCQI</sequence>
<dbReference type="Gene3D" id="3.40.50.150">
    <property type="entry name" value="Vaccinia Virus protein VP39"/>
    <property type="match status" value="1"/>
</dbReference>
<comment type="similarity">
    <text evidence="6 7">Belongs to the class I-like SAM-binding methyltransferase superfamily. C5-methyltransferase family.</text>
</comment>
<dbReference type="PROSITE" id="PS00095">
    <property type="entry name" value="C5_MTASE_2"/>
    <property type="match status" value="1"/>
</dbReference>
<dbReference type="GO" id="GO:0003677">
    <property type="term" value="F:DNA binding"/>
    <property type="evidence" value="ECO:0007669"/>
    <property type="project" value="TreeGrafter"/>
</dbReference>
<dbReference type="EMBL" id="JACHCA010000006">
    <property type="protein sequence ID" value="MBB6128632.1"/>
    <property type="molecule type" value="Genomic_DNA"/>
</dbReference>
<reference evidence="9 10" key="1">
    <citation type="submission" date="2020-08" db="EMBL/GenBank/DDBJ databases">
        <title>Genomic Encyclopedia of Type Strains, Phase IV (KMG-V): Genome sequencing to study the core and pangenomes of soil and plant-associated prokaryotes.</title>
        <authorList>
            <person name="Whitman W."/>
        </authorList>
    </citation>
    <scope>NUCLEOTIDE SEQUENCE [LARGE SCALE GENOMIC DNA]</scope>
    <source>
        <strain evidence="9 10">MP601</strain>
    </source>
</reference>
<dbReference type="GO" id="GO:0032259">
    <property type="term" value="P:methylation"/>
    <property type="evidence" value="ECO:0007669"/>
    <property type="project" value="UniProtKB-KW"/>
</dbReference>
<accession>A0A841JEA0</accession>
<dbReference type="GO" id="GO:0009307">
    <property type="term" value="P:DNA restriction-modification system"/>
    <property type="evidence" value="ECO:0007669"/>
    <property type="project" value="UniProtKB-KW"/>
</dbReference>
<dbReference type="InterPro" id="IPR031303">
    <property type="entry name" value="C5_meth_CS"/>
</dbReference>
<gene>
    <name evidence="9" type="ORF">HDF22_002753</name>
</gene>
<dbReference type="PROSITE" id="PS51679">
    <property type="entry name" value="SAM_MT_C5"/>
    <property type="match status" value="1"/>
</dbReference>
<dbReference type="GO" id="GO:0003886">
    <property type="term" value="F:DNA (cytosine-5-)-methyltransferase activity"/>
    <property type="evidence" value="ECO:0007669"/>
    <property type="project" value="UniProtKB-EC"/>
</dbReference>
<evidence type="ECO:0000256" key="1">
    <source>
        <dbReference type="ARBA" id="ARBA00022603"/>
    </source>
</evidence>
<dbReference type="InterPro" id="IPR018117">
    <property type="entry name" value="C5_DNA_meth_AS"/>
</dbReference>
<evidence type="ECO:0000313" key="10">
    <source>
        <dbReference type="Proteomes" id="UP000548326"/>
    </source>
</evidence>
<dbReference type="Pfam" id="PF00145">
    <property type="entry name" value="DNA_methylase"/>
    <property type="match status" value="2"/>
</dbReference>
<evidence type="ECO:0000256" key="2">
    <source>
        <dbReference type="ARBA" id="ARBA00022679"/>
    </source>
</evidence>
<evidence type="ECO:0000256" key="8">
    <source>
        <dbReference type="RuleBase" id="RU000417"/>
    </source>
</evidence>
<dbReference type="GO" id="GO:0044027">
    <property type="term" value="P:negative regulation of gene expression via chromosomal CpG island methylation"/>
    <property type="evidence" value="ECO:0007669"/>
    <property type="project" value="TreeGrafter"/>
</dbReference>
<evidence type="ECO:0000256" key="4">
    <source>
        <dbReference type="ARBA" id="ARBA00022747"/>
    </source>
</evidence>
<evidence type="ECO:0000256" key="6">
    <source>
        <dbReference type="PROSITE-ProRule" id="PRU01016"/>
    </source>
</evidence>
<evidence type="ECO:0000256" key="5">
    <source>
        <dbReference type="ARBA" id="ARBA00047422"/>
    </source>
</evidence>
<evidence type="ECO:0000256" key="3">
    <source>
        <dbReference type="ARBA" id="ARBA00022691"/>
    </source>
</evidence>
<dbReference type="PANTHER" id="PTHR10629:SF52">
    <property type="entry name" value="DNA (CYTOSINE-5)-METHYLTRANSFERASE 1"/>
    <property type="match status" value="1"/>
</dbReference>
<dbReference type="PROSITE" id="PS00094">
    <property type="entry name" value="C5_MTASE_1"/>
    <property type="match status" value="1"/>
</dbReference>
<dbReference type="PRINTS" id="PR00105">
    <property type="entry name" value="C5METTRFRASE"/>
</dbReference>
<keyword evidence="2 6" id="KW-0808">Transferase</keyword>
<dbReference type="PANTHER" id="PTHR10629">
    <property type="entry name" value="CYTOSINE-SPECIFIC METHYLTRANSFERASE"/>
    <property type="match status" value="1"/>
</dbReference>
<organism evidence="9 10">
    <name type="scientific">Mucilaginibacter lappiensis</name>
    <dbReference type="NCBI Taxonomy" id="354630"/>
    <lineage>
        <taxon>Bacteria</taxon>
        <taxon>Pseudomonadati</taxon>
        <taxon>Bacteroidota</taxon>
        <taxon>Sphingobacteriia</taxon>
        <taxon>Sphingobacteriales</taxon>
        <taxon>Sphingobacteriaceae</taxon>
        <taxon>Mucilaginibacter</taxon>
    </lineage>
</organism>
<dbReference type="NCBIfam" id="TIGR00675">
    <property type="entry name" value="dcm"/>
    <property type="match status" value="1"/>
</dbReference>
<dbReference type="AlphaFoldDB" id="A0A841JEA0"/>
<evidence type="ECO:0000313" key="9">
    <source>
        <dbReference type="EMBL" id="MBB6128632.1"/>
    </source>
</evidence>
<dbReference type="SUPFAM" id="SSF53335">
    <property type="entry name" value="S-adenosyl-L-methionine-dependent methyltransferases"/>
    <property type="match status" value="1"/>
</dbReference>
<dbReference type="Proteomes" id="UP000548326">
    <property type="component" value="Unassembled WGS sequence"/>
</dbReference>
<feature type="active site" evidence="6">
    <location>
        <position position="116"/>
    </location>
</feature>
<dbReference type="InterPro" id="IPR001525">
    <property type="entry name" value="C5_MeTfrase"/>
</dbReference>
<keyword evidence="4" id="KW-0680">Restriction system</keyword>
<keyword evidence="3 6" id="KW-0949">S-adenosyl-L-methionine</keyword>
<comment type="caution">
    <text evidence="9">The sequence shown here is derived from an EMBL/GenBank/DDBJ whole genome shotgun (WGS) entry which is preliminary data.</text>
</comment>
<evidence type="ECO:0000256" key="7">
    <source>
        <dbReference type="RuleBase" id="RU000416"/>
    </source>
</evidence>
<name>A0A841JEA0_9SPHI</name>